<keyword evidence="2" id="KW-0012">Acyltransferase</keyword>
<comment type="caution">
    <text evidence="4">The sequence shown here is derived from an EMBL/GenBank/DDBJ whole genome shotgun (WGS) entry which is preliminary data.</text>
</comment>
<keyword evidence="5" id="KW-1185">Reference proteome</keyword>
<sequence length="167" mass="19140">MYIRLLTREDAKLYWQLRLEALQQNPEAFSSSYEEAIKREFPIEQVAKNFEAPGNFTFGAFEEKALVGVVTLIQEQNLKLRHIANIFAMYVTPGHQGKGIGKLLVTEAINKAKTIKEIEKIKLSVVSSNEKAKRLYNSVGFQAYGFEEKALKVNAKYYDEYHMSLLL</sequence>
<name>A0ABS2DG18_9BACI</name>
<proteinExistence type="predicted"/>
<feature type="domain" description="N-acetyltransferase" evidence="3">
    <location>
        <begin position="1"/>
        <end position="167"/>
    </location>
</feature>
<dbReference type="SUPFAM" id="SSF55729">
    <property type="entry name" value="Acyl-CoA N-acyltransferases (Nat)"/>
    <property type="match status" value="1"/>
</dbReference>
<dbReference type="RefSeq" id="WP_204202786.1">
    <property type="nucleotide sequence ID" value="NZ_JAFELM010000021.1"/>
</dbReference>
<dbReference type="PROSITE" id="PS51186">
    <property type="entry name" value="GNAT"/>
    <property type="match status" value="1"/>
</dbReference>
<dbReference type="PANTHER" id="PTHR43420:SF47">
    <property type="entry name" value="N-ACETYLTRANSFERASE DOMAIN-CONTAINING PROTEIN"/>
    <property type="match status" value="1"/>
</dbReference>
<evidence type="ECO:0000313" key="5">
    <source>
        <dbReference type="Proteomes" id="UP001518925"/>
    </source>
</evidence>
<dbReference type="InterPro" id="IPR016181">
    <property type="entry name" value="Acyl_CoA_acyltransferase"/>
</dbReference>
<dbReference type="PANTHER" id="PTHR43420">
    <property type="entry name" value="ACETYLTRANSFERASE"/>
    <property type="match status" value="1"/>
</dbReference>
<reference evidence="4 5" key="1">
    <citation type="submission" date="2021-02" db="EMBL/GenBank/DDBJ databases">
        <title>Bacillus sp. RD4P76, an endophyte from a halophyte.</title>
        <authorList>
            <person name="Sun J.-Q."/>
        </authorList>
    </citation>
    <scope>NUCLEOTIDE SEQUENCE [LARGE SCALE GENOMIC DNA]</scope>
    <source>
        <strain evidence="4 5">RD4P76</strain>
    </source>
</reference>
<evidence type="ECO:0000256" key="2">
    <source>
        <dbReference type="ARBA" id="ARBA00023315"/>
    </source>
</evidence>
<keyword evidence="1" id="KW-0808">Transferase</keyword>
<dbReference type="Proteomes" id="UP001518925">
    <property type="component" value="Unassembled WGS sequence"/>
</dbReference>
<dbReference type="CDD" id="cd04301">
    <property type="entry name" value="NAT_SF"/>
    <property type="match status" value="1"/>
</dbReference>
<dbReference type="InterPro" id="IPR050680">
    <property type="entry name" value="YpeA/RimI_acetyltransf"/>
</dbReference>
<protein>
    <submittedName>
        <fullName evidence="4">GNAT family N-acetyltransferase</fullName>
    </submittedName>
</protein>
<evidence type="ECO:0000256" key="1">
    <source>
        <dbReference type="ARBA" id="ARBA00022679"/>
    </source>
</evidence>
<dbReference type="Pfam" id="PF00583">
    <property type="entry name" value="Acetyltransf_1"/>
    <property type="match status" value="1"/>
</dbReference>
<dbReference type="EMBL" id="JAFELM010000021">
    <property type="protein sequence ID" value="MBM6617417.1"/>
    <property type="molecule type" value="Genomic_DNA"/>
</dbReference>
<dbReference type="Gene3D" id="3.40.630.30">
    <property type="match status" value="1"/>
</dbReference>
<organism evidence="4 5">
    <name type="scientific">Bacillus suaedaesalsae</name>
    <dbReference type="NCBI Taxonomy" id="2810349"/>
    <lineage>
        <taxon>Bacteria</taxon>
        <taxon>Bacillati</taxon>
        <taxon>Bacillota</taxon>
        <taxon>Bacilli</taxon>
        <taxon>Bacillales</taxon>
        <taxon>Bacillaceae</taxon>
        <taxon>Bacillus</taxon>
    </lineage>
</organism>
<dbReference type="InterPro" id="IPR000182">
    <property type="entry name" value="GNAT_dom"/>
</dbReference>
<evidence type="ECO:0000259" key="3">
    <source>
        <dbReference type="PROSITE" id="PS51186"/>
    </source>
</evidence>
<evidence type="ECO:0000313" key="4">
    <source>
        <dbReference type="EMBL" id="MBM6617417.1"/>
    </source>
</evidence>
<accession>A0ABS2DG18</accession>
<gene>
    <name evidence="4" type="ORF">JR050_06975</name>
</gene>